<comment type="caution">
    <text evidence="1">The sequence shown here is derived from an EMBL/GenBank/DDBJ whole genome shotgun (WGS) entry which is preliminary data.</text>
</comment>
<organism evidence="1 2">
    <name type="scientific">Thelephora terrestris</name>
    <dbReference type="NCBI Taxonomy" id="56493"/>
    <lineage>
        <taxon>Eukaryota</taxon>
        <taxon>Fungi</taxon>
        <taxon>Dikarya</taxon>
        <taxon>Basidiomycota</taxon>
        <taxon>Agaricomycotina</taxon>
        <taxon>Agaricomycetes</taxon>
        <taxon>Thelephorales</taxon>
        <taxon>Thelephoraceae</taxon>
        <taxon>Thelephora</taxon>
    </lineage>
</organism>
<reference evidence="1" key="1">
    <citation type="journal article" date="2020" name="Nat. Commun.">
        <title>Large-scale genome sequencing of mycorrhizal fungi provides insights into the early evolution of symbiotic traits.</title>
        <authorList>
            <person name="Miyauchi S."/>
            <person name="Kiss E."/>
            <person name="Kuo A."/>
            <person name="Drula E."/>
            <person name="Kohler A."/>
            <person name="Sanchez-Garcia M."/>
            <person name="Morin E."/>
            <person name="Andreopoulos B."/>
            <person name="Barry K.W."/>
            <person name="Bonito G."/>
            <person name="Buee M."/>
            <person name="Carver A."/>
            <person name="Chen C."/>
            <person name="Cichocki N."/>
            <person name="Clum A."/>
            <person name="Culley D."/>
            <person name="Crous P.W."/>
            <person name="Fauchery L."/>
            <person name="Girlanda M."/>
            <person name="Hayes R.D."/>
            <person name="Keri Z."/>
            <person name="LaButti K."/>
            <person name="Lipzen A."/>
            <person name="Lombard V."/>
            <person name="Magnuson J."/>
            <person name="Maillard F."/>
            <person name="Murat C."/>
            <person name="Nolan M."/>
            <person name="Ohm R.A."/>
            <person name="Pangilinan J."/>
            <person name="Pereira M.F."/>
            <person name="Perotto S."/>
            <person name="Peter M."/>
            <person name="Pfister S."/>
            <person name="Riley R."/>
            <person name="Sitrit Y."/>
            <person name="Stielow J.B."/>
            <person name="Szollosi G."/>
            <person name="Zifcakova L."/>
            <person name="Stursova M."/>
            <person name="Spatafora J.W."/>
            <person name="Tedersoo L."/>
            <person name="Vaario L.M."/>
            <person name="Yamada A."/>
            <person name="Yan M."/>
            <person name="Wang P."/>
            <person name="Xu J."/>
            <person name="Bruns T."/>
            <person name="Baldrian P."/>
            <person name="Vilgalys R."/>
            <person name="Dunand C."/>
            <person name="Henrissat B."/>
            <person name="Grigoriev I.V."/>
            <person name="Hibbett D."/>
            <person name="Nagy L.G."/>
            <person name="Martin F.M."/>
        </authorList>
    </citation>
    <scope>NUCLEOTIDE SEQUENCE</scope>
    <source>
        <strain evidence="1">UH-Tt-Lm1</strain>
    </source>
</reference>
<dbReference type="InterPro" id="IPR041078">
    <property type="entry name" value="Plavaka"/>
</dbReference>
<gene>
    <name evidence="1" type="ORF">BJ322DRAFT_1007725</name>
</gene>
<evidence type="ECO:0000313" key="1">
    <source>
        <dbReference type="EMBL" id="KAF9783731.1"/>
    </source>
</evidence>
<dbReference type="OrthoDB" id="2576233at2759"/>
<reference evidence="1" key="2">
    <citation type="submission" date="2020-11" db="EMBL/GenBank/DDBJ databases">
        <authorList>
            <consortium name="DOE Joint Genome Institute"/>
            <person name="Kuo A."/>
            <person name="Miyauchi S."/>
            <person name="Kiss E."/>
            <person name="Drula E."/>
            <person name="Kohler A."/>
            <person name="Sanchez-Garcia M."/>
            <person name="Andreopoulos B."/>
            <person name="Barry K.W."/>
            <person name="Bonito G."/>
            <person name="Buee M."/>
            <person name="Carver A."/>
            <person name="Chen C."/>
            <person name="Cichocki N."/>
            <person name="Clum A."/>
            <person name="Culley D."/>
            <person name="Crous P.W."/>
            <person name="Fauchery L."/>
            <person name="Girlanda M."/>
            <person name="Hayes R."/>
            <person name="Keri Z."/>
            <person name="Labutti K."/>
            <person name="Lipzen A."/>
            <person name="Lombard V."/>
            <person name="Magnuson J."/>
            <person name="Maillard F."/>
            <person name="Morin E."/>
            <person name="Murat C."/>
            <person name="Nolan M."/>
            <person name="Ohm R."/>
            <person name="Pangilinan J."/>
            <person name="Pereira M."/>
            <person name="Perotto S."/>
            <person name="Peter M."/>
            <person name="Riley R."/>
            <person name="Sitrit Y."/>
            <person name="Stielow B."/>
            <person name="Szollosi G."/>
            <person name="Zifcakova L."/>
            <person name="Stursova M."/>
            <person name="Spatafora J.W."/>
            <person name="Tedersoo L."/>
            <person name="Vaario L.-M."/>
            <person name="Yamada A."/>
            <person name="Yan M."/>
            <person name="Wang P."/>
            <person name="Xu J."/>
            <person name="Bruns T."/>
            <person name="Baldrian P."/>
            <person name="Vilgalys R."/>
            <person name="Henrissat B."/>
            <person name="Grigoriev I.V."/>
            <person name="Hibbett D."/>
            <person name="Nagy L.G."/>
            <person name="Martin F.M."/>
        </authorList>
    </citation>
    <scope>NUCLEOTIDE SEQUENCE</scope>
    <source>
        <strain evidence="1">UH-Tt-Lm1</strain>
    </source>
</reference>
<feature type="non-terminal residue" evidence="1">
    <location>
        <position position="834"/>
    </location>
</feature>
<sequence>VVKFPGAGKPLRAQPSLSGYQPYASGLGTEETRLSEWAPFSTQLEWEVARWAKLRGPSSTALSELLQINGLSEALGLSFSNSEQLNNIIDTKLPNGLPQFIREEVEVAGQKYEFYHRDILECVRVLYGDPEVAEVLVHGPEEHYTGPDKKSRIFSEMNSGQWWWTRQKELRRKFPGITIIPVMLSSDKTRVILFGTKAAYPVYMTIGNILKDIRRKPSRRTHVLVGYLPTTQLPHVPSTASRRCMIANLFHHCFSRILNPLKHVGETGVEMTSGNCITRHTLPLFACFVGDYPEQVLVSGCKTGECPKCNVDRKELGKLDTGSSYRDLQKVLDVLATFDSDPAGYAAACSEAGIKPIVHPFWETLPYSDIYLSLTPDILHQLYQGVMKHLVAWITTAFNKRDLDARCRCLPPNFNIRSFTKGITSLSRLTGKEHADMCRILLGLIVDMDLPGGASPLRLIRSTRALLDFLYLAQYPIHTSETLQLLRQSLRNFHANKDIFVELGIRENFNLPKLHSLTHYVDSIELFGTTDNYNTEYTERLHIDLAKDAYRATNHRDEYAQMTVWLERKEKILRHRSYLECQRLGKNTTIVPTPQPPMEYNGVLTLTKFPSQTAVDLDDIVAKYGATFFHQALRRYLVISKHSGPQLTPNQVECAILYTKLPFTSVAVYHKLKFTKPADSGRGKNLTLDAIYVRPERHSKKGLIVPARFDTALVNMGSGGETGVEGYRIGQVRVVFSLPGGEAQGPSERLAYIDWFSKFTAPESDHGMHKLKRSAQSGGCVASIVPVSSIRRSAHLFPKFGQVIPGDWTSENVLDKCSVFYLNPFSDKNMYFVL</sequence>
<name>A0A9P6HBJ5_9AGAM</name>
<dbReference type="Proteomes" id="UP000736335">
    <property type="component" value="Unassembled WGS sequence"/>
</dbReference>
<accession>A0A9P6HBJ5</accession>
<dbReference type="AlphaFoldDB" id="A0A9P6HBJ5"/>
<protein>
    <submittedName>
        <fullName evidence="1">Uncharacterized protein</fullName>
    </submittedName>
</protein>
<dbReference type="EMBL" id="WIUZ02000009">
    <property type="protein sequence ID" value="KAF9783731.1"/>
    <property type="molecule type" value="Genomic_DNA"/>
</dbReference>
<dbReference type="Pfam" id="PF18759">
    <property type="entry name" value="Plavaka"/>
    <property type="match status" value="1"/>
</dbReference>
<proteinExistence type="predicted"/>
<keyword evidence="2" id="KW-1185">Reference proteome</keyword>
<evidence type="ECO:0000313" key="2">
    <source>
        <dbReference type="Proteomes" id="UP000736335"/>
    </source>
</evidence>